<dbReference type="PANTHER" id="PTHR36183">
    <property type="entry name" value="BETA-GLUCURONIDASE"/>
    <property type="match status" value="1"/>
</dbReference>
<keyword evidence="4" id="KW-1185">Reference proteome</keyword>
<evidence type="ECO:0000313" key="4">
    <source>
        <dbReference type="Proteomes" id="UP001146351"/>
    </source>
</evidence>
<sequence>MRYFVAGSLFLAVLAQADRSVTTKIPDTTPDDAFEVPSDFFGFGWESGLVPHYNDQVSDISVRAVKVIGKNMDKDPVIRIGGTSGDHIYYKPDQKAAATCDSGSRCRKNSKDVFYIGPSYFDTLSLFKKSTTSSMTIQAPMGPHMPVNYSLAYVQEAYKALGADRVAAIALGNEPNWYNDTNGQHISAQEYVDQAVKLKAELIDMLKAKPSTMTTIPFGCKFTSTKRWLIAITYKTKSTEVVNQGIKENGGAKYAAEHYYQLTDSYHDKSKYTPEMLGEKLMNHDSIKNQLKHYTKDVAFLRKNNLSLTISEVGSALGISPPWFGAGFGAAIWAVDFHLAAMAGGVSQICNTQEPAATHSFWVPDNTGNNNTYGPAVQGVFVAAAFITDFVGKTGSLGKVHEIGPFDDGRVTGYVSYSLESSKPQRIALVNMKEYNEDSGDTREKASVTLDVGDFKSAKVRRMTSKFGSPARGFDLGGEKEVVTHAGQQYSYAKNKLVDPYPTKPTEESETVDDGKLTVSLQDTEAVVIELQGKATNGANVVAPNSASYSVFYFALFYLCYHYVL</sequence>
<feature type="domain" description="Beta-glucuronidase C-terminal" evidence="2">
    <location>
        <begin position="413"/>
        <end position="528"/>
    </location>
</feature>
<keyword evidence="1" id="KW-0732">Signal</keyword>
<dbReference type="Proteomes" id="UP001146351">
    <property type="component" value="Unassembled WGS sequence"/>
</dbReference>
<dbReference type="OrthoDB" id="2831684at2759"/>
<organism evidence="3 4">
    <name type="scientific">Penicillium capsulatum</name>
    <dbReference type="NCBI Taxonomy" id="69766"/>
    <lineage>
        <taxon>Eukaryota</taxon>
        <taxon>Fungi</taxon>
        <taxon>Dikarya</taxon>
        <taxon>Ascomycota</taxon>
        <taxon>Pezizomycotina</taxon>
        <taxon>Eurotiomycetes</taxon>
        <taxon>Eurotiomycetidae</taxon>
        <taxon>Eurotiales</taxon>
        <taxon>Aspergillaceae</taxon>
        <taxon>Penicillium</taxon>
    </lineage>
</organism>
<reference evidence="3" key="1">
    <citation type="submission" date="2022-11" db="EMBL/GenBank/DDBJ databases">
        <authorList>
            <person name="Petersen C."/>
        </authorList>
    </citation>
    <scope>NUCLEOTIDE SEQUENCE</scope>
    <source>
        <strain evidence="3">IBT 21917</strain>
    </source>
</reference>
<dbReference type="InterPro" id="IPR031728">
    <property type="entry name" value="GlcAase_C"/>
</dbReference>
<accession>A0A9W9HN31</accession>
<gene>
    <name evidence="3" type="ORF">N7492_010033</name>
</gene>
<comment type="caution">
    <text evidence="3">The sequence shown here is derived from an EMBL/GenBank/DDBJ whole genome shotgun (WGS) entry which is preliminary data.</text>
</comment>
<evidence type="ECO:0000259" key="2">
    <source>
        <dbReference type="Pfam" id="PF16862"/>
    </source>
</evidence>
<dbReference type="AlphaFoldDB" id="A0A9W9HN31"/>
<proteinExistence type="predicted"/>
<dbReference type="PANTHER" id="PTHR36183:SF2">
    <property type="entry name" value="BETA-GLUCURONIDASE C-TERMINAL DOMAIN-CONTAINING PROTEIN"/>
    <property type="match status" value="1"/>
</dbReference>
<dbReference type="EMBL" id="JAPQKO010000008">
    <property type="protein sequence ID" value="KAJ5151738.1"/>
    <property type="molecule type" value="Genomic_DNA"/>
</dbReference>
<dbReference type="InterPro" id="IPR017853">
    <property type="entry name" value="GH"/>
</dbReference>
<evidence type="ECO:0000313" key="3">
    <source>
        <dbReference type="EMBL" id="KAJ5151738.1"/>
    </source>
</evidence>
<feature type="chain" id="PRO_5040743739" description="Beta-glucuronidase C-terminal domain-containing protein" evidence="1">
    <location>
        <begin position="18"/>
        <end position="565"/>
    </location>
</feature>
<dbReference type="InterPro" id="IPR052974">
    <property type="entry name" value="GH79_Enzymes"/>
</dbReference>
<reference evidence="3" key="2">
    <citation type="journal article" date="2023" name="IMA Fungus">
        <title>Comparative genomic study of the Penicillium genus elucidates a diverse pangenome and 15 lateral gene transfer events.</title>
        <authorList>
            <person name="Petersen C."/>
            <person name="Sorensen T."/>
            <person name="Nielsen M.R."/>
            <person name="Sondergaard T.E."/>
            <person name="Sorensen J.L."/>
            <person name="Fitzpatrick D.A."/>
            <person name="Frisvad J.C."/>
            <person name="Nielsen K.L."/>
        </authorList>
    </citation>
    <scope>NUCLEOTIDE SEQUENCE</scope>
    <source>
        <strain evidence="3">IBT 21917</strain>
    </source>
</reference>
<dbReference type="SUPFAM" id="SSF51445">
    <property type="entry name" value="(Trans)glycosidases"/>
    <property type="match status" value="1"/>
</dbReference>
<name>A0A9W9HN31_9EURO</name>
<evidence type="ECO:0000256" key="1">
    <source>
        <dbReference type="SAM" id="SignalP"/>
    </source>
</evidence>
<feature type="signal peptide" evidence="1">
    <location>
        <begin position="1"/>
        <end position="17"/>
    </location>
</feature>
<dbReference type="Gene3D" id="3.20.20.80">
    <property type="entry name" value="Glycosidases"/>
    <property type="match status" value="1"/>
</dbReference>
<dbReference type="Pfam" id="PF16862">
    <property type="entry name" value="Glyco_hydro_79C"/>
    <property type="match status" value="1"/>
</dbReference>
<protein>
    <recommendedName>
        <fullName evidence="2">Beta-glucuronidase C-terminal domain-containing protein</fullName>
    </recommendedName>
</protein>